<feature type="region of interest" description="Disordered" evidence="2">
    <location>
        <begin position="27"/>
        <end position="51"/>
    </location>
</feature>
<dbReference type="EMBL" id="BJMN01000020">
    <property type="protein sequence ID" value="GEB57656.1"/>
    <property type="molecule type" value="Genomic_DNA"/>
</dbReference>
<proteinExistence type="predicted"/>
<dbReference type="RefSeq" id="WP_141297182.1">
    <property type="nucleotide sequence ID" value="NZ_BJMN01000020.1"/>
</dbReference>
<dbReference type="OrthoDB" id="99430at2"/>
<evidence type="ECO:0008006" key="6">
    <source>
        <dbReference type="Google" id="ProtNLM"/>
    </source>
</evidence>
<dbReference type="InterPro" id="IPR013517">
    <property type="entry name" value="FG-GAP"/>
</dbReference>
<feature type="compositionally biased region" description="Low complexity" evidence="2">
    <location>
        <begin position="27"/>
        <end position="39"/>
    </location>
</feature>
<dbReference type="AlphaFoldDB" id="A0A4Y3RIT1"/>
<protein>
    <recommendedName>
        <fullName evidence="6">Histidine kinase</fullName>
    </recommendedName>
</protein>
<evidence type="ECO:0000313" key="5">
    <source>
        <dbReference type="Proteomes" id="UP000315226"/>
    </source>
</evidence>
<evidence type="ECO:0000256" key="2">
    <source>
        <dbReference type="SAM" id="MobiDB-lite"/>
    </source>
</evidence>
<gene>
    <name evidence="4" type="ORF">SGA01_32610</name>
</gene>
<feature type="signal peptide" evidence="3">
    <location>
        <begin position="1"/>
        <end position="31"/>
    </location>
</feature>
<evidence type="ECO:0000313" key="4">
    <source>
        <dbReference type="EMBL" id="GEB57656.1"/>
    </source>
</evidence>
<dbReference type="PANTHER" id="PTHR44103">
    <property type="entry name" value="PROPROTEIN CONVERTASE P"/>
    <property type="match status" value="1"/>
</dbReference>
<feature type="chain" id="PRO_5021350446" description="Histidine kinase" evidence="3">
    <location>
        <begin position="32"/>
        <end position="547"/>
    </location>
</feature>
<feature type="compositionally biased region" description="Basic and acidic residues" evidence="2">
    <location>
        <begin position="40"/>
        <end position="51"/>
    </location>
</feature>
<comment type="caution">
    <text evidence="4">The sequence shown here is derived from an EMBL/GenBank/DDBJ whole genome shotgun (WGS) entry which is preliminary data.</text>
</comment>
<sequence>MLQTRRLAACAALALGVGLLSVGPTSPTADAAPAATPAKPRFDRDGDGRSDRVYRSAATGELRISLSKTGTSAPFALSHPGMEILPADDLTGTATPELLTLHADGGLVLRRGDSPTSAGTADWSGYGWQIYNKVLAPGDLTGDGHQDLLARTPDGTLYLYAGKGTIDNGGPFRTRAKVGNGWQVYDQLVGTNDLDGDAIADMVARTPGGDLYFYKGTGSATVPFKARVLIGGGWYTYNQIIGADDLDGDGRADLLARTYSGEFYRYLSVGGGKFGTRTYYGGGGQSLSYYLGQGGVPAYGKHNLFTVNGAGTAFTHGTLADGRLTAARQYAGAGDFAYHWPTVNGYALDGVDRANVLTADNRGLMMWREEGGSPLGHQVGSGSAYLNYLIKVSPGDVNGDSEADFVGMDHQGGVFLHLGLKSHSPAYLGPAVRIGTNWSRDILIGPGDVTGDGRPDLVSREGEVLYVHAGTGSSTAPFAPRAYVGHGWYAYEHLASPGDMDGDGRADLVAVTPGGDVYRYSARGLRGAYTFSARVKIASGWKYDHVS</sequence>
<dbReference type="SUPFAM" id="SSF69318">
    <property type="entry name" value="Integrin alpha N-terminal domain"/>
    <property type="match status" value="2"/>
</dbReference>
<organism evidence="4 5">
    <name type="scientific">Streptomyces gardneri</name>
    <dbReference type="NCBI Taxonomy" id="66892"/>
    <lineage>
        <taxon>Bacteria</taxon>
        <taxon>Bacillati</taxon>
        <taxon>Actinomycetota</taxon>
        <taxon>Actinomycetes</taxon>
        <taxon>Kitasatosporales</taxon>
        <taxon>Streptomycetaceae</taxon>
        <taxon>Streptomyces</taxon>
    </lineage>
</organism>
<keyword evidence="5" id="KW-1185">Reference proteome</keyword>
<dbReference type="PANTHER" id="PTHR44103:SF1">
    <property type="entry name" value="PROPROTEIN CONVERTASE P"/>
    <property type="match status" value="1"/>
</dbReference>
<evidence type="ECO:0000256" key="1">
    <source>
        <dbReference type="ARBA" id="ARBA00022729"/>
    </source>
</evidence>
<dbReference type="Gene3D" id="2.130.10.130">
    <property type="entry name" value="Integrin alpha, N-terminal"/>
    <property type="match status" value="2"/>
</dbReference>
<evidence type="ECO:0000256" key="3">
    <source>
        <dbReference type="SAM" id="SignalP"/>
    </source>
</evidence>
<reference evidence="4 5" key="1">
    <citation type="submission" date="2019-06" db="EMBL/GenBank/DDBJ databases">
        <title>Whole genome shotgun sequence of Streptomyces gardneri NBRC 12865.</title>
        <authorList>
            <person name="Hosoyama A."/>
            <person name="Uohara A."/>
            <person name="Ohji S."/>
            <person name="Ichikawa N."/>
        </authorList>
    </citation>
    <scope>NUCLEOTIDE SEQUENCE [LARGE SCALE GENOMIC DNA]</scope>
    <source>
        <strain evidence="4 5">NBRC 12865</strain>
    </source>
</reference>
<dbReference type="Pfam" id="PF13517">
    <property type="entry name" value="FG-GAP_3"/>
    <property type="match status" value="2"/>
</dbReference>
<accession>A0A4Y3RIT1</accession>
<name>A0A4Y3RIT1_9ACTN</name>
<keyword evidence="1 3" id="KW-0732">Signal</keyword>
<dbReference type="InterPro" id="IPR028994">
    <property type="entry name" value="Integrin_alpha_N"/>
</dbReference>
<dbReference type="Proteomes" id="UP000315226">
    <property type="component" value="Unassembled WGS sequence"/>
</dbReference>